<dbReference type="InterPro" id="IPR052442">
    <property type="entry name" value="Env_Response_Regulator"/>
</dbReference>
<keyword evidence="1" id="KW-0175">Coiled coil</keyword>
<evidence type="ECO:0000256" key="1">
    <source>
        <dbReference type="SAM" id="Coils"/>
    </source>
</evidence>
<dbReference type="Proteomes" id="UP001632038">
    <property type="component" value="Unassembled WGS sequence"/>
</dbReference>
<protein>
    <submittedName>
        <fullName evidence="3">Uncharacterized protein</fullName>
    </submittedName>
</protein>
<evidence type="ECO:0000313" key="3">
    <source>
        <dbReference type="EMBL" id="KAL3643577.1"/>
    </source>
</evidence>
<proteinExistence type="predicted"/>
<dbReference type="AlphaFoldDB" id="A0ABD3DQF3"/>
<feature type="compositionally biased region" description="Basic and acidic residues" evidence="2">
    <location>
        <begin position="52"/>
        <end position="67"/>
    </location>
</feature>
<evidence type="ECO:0000313" key="4">
    <source>
        <dbReference type="Proteomes" id="UP001632038"/>
    </source>
</evidence>
<sequence length="267" mass="30039">MMKQRKNNDGTGVFVRRVENNHMDAKPIGLMRVNGEVKPSRVATNVKKSARPRVDRNKASDVARDSRISSSSDSDGPGVVTDEDNSPYLSTPTTAAAISIEGLYTSMNVQMSPDKALRAAMLKRRFADTIFKATHQNAEKLDPLRMHEDRLRLEGEKQQEKTRIEAEIKAAEAAVSRKRKQNELKTKRKIERAAAKMALQKMERTVDIYESLDITKEVDMLSNSYLTGKPLERLGLYLKVDYLNDDAILNAEEGEILMDVEEGEIIS</sequence>
<keyword evidence="4" id="KW-1185">Reference proteome</keyword>
<evidence type="ECO:0000256" key="2">
    <source>
        <dbReference type="SAM" id="MobiDB-lite"/>
    </source>
</evidence>
<comment type="caution">
    <text evidence="3">The sequence shown here is derived from an EMBL/GenBank/DDBJ whole genome shotgun (WGS) entry which is preliminary data.</text>
</comment>
<dbReference type="PANTHER" id="PTHR46136">
    <property type="entry name" value="TRANSCRIPTION FACTOR GTE8"/>
    <property type="match status" value="1"/>
</dbReference>
<dbReference type="EMBL" id="JAVIJP010000016">
    <property type="protein sequence ID" value="KAL3643577.1"/>
    <property type="molecule type" value="Genomic_DNA"/>
</dbReference>
<organism evidence="3 4">
    <name type="scientific">Castilleja foliolosa</name>
    <dbReference type="NCBI Taxonomy" id="1961234"/>
    <lineage>
        <taxon>Eukaryota</taxon>
        <taxon>Viridiplantae</taxon>
        <taxon>Streptophyta</taxon>
        <taxon>Embryophyta</taxon>
        <taxon>Tracheophyta</taxon>
        <taxon>Spermatophyta</taxon>
        <taxon>Magnoliopsida</taxon>
        <taxon>eudicotyledons</taxon>
        <taxon>Gunneridae</taxon>
        <taxon>Pentapetalae</taxon>
        <taxon>asterids</taxon>
        <taxon>lamiids</taxon>
        <taxon>Lamiales</taxon>
        <taxon>Orobanchaceae</taxon>
        <taxon>Pedicularideae</taxon>
        <taxon>Castillejinae</taxon>
        <taxon>Castilleja</taxon>
    </lineage>
</organism>
<feature type="coiled-coil region" evidence="1">
    <location>
        <begin position="154"/>
        <end position="181"/>
    </location>
</feature>
<gene>
    <name evidence="3" type="ORF">CASFOL_014392</name>
</gene>
<dbReference type="PANTHER" id="PTHR46136:SF19">
    <property type="entry name" value="TRANSCRIPTION FACTOR GTE12"/>
    <property type="match status" value="1"/>
</dbReference>
<name>A0ABD3DQF3_9LAMI</name>
<feature type="region of interest" description="Disordered" evidence="2">
    <location>
        <begin position="39"/>
        <end position="88"/>
    </location>
</feature>
<accession>A0ABD3DQF3</accession>
<reference evidence="4" key="1">
    <citation type="journal article" date="2024" name="IScience">
        <title>Strigolactones Initiate the Formation of Haustorium-like Structures in Castilleja.</title>
        <authorList>
            <person name="Buerger M."/>
            <person name="Peterson D."/>
            <person name="Chory J."/>
        </authorList>
    </citation>
    <scope>NUCLEOTIDE SEQUENCE [LARGE SCALE GENOMIC DNA]</scope>
</reference>